<dbReference type="OrthoDB" id="9784272at2"/>
<dbReference type="EMBL" id="CP002056">
    <property type="protein sequence ID" value="ADI29160.1"/>
    <property type="molecule type" value="Genomic_DNA"/>
</dbReference>
<dbReference type="InterPro" id="IPR013325">
    <property type="entry name" value="RNA_pol_sigma_r2"/>
</dbReference>
<dbReference type="GO" id="GO:0003677">
    <property type="term" value="F:DNA binding"/>
    <property type="evidence" value="ECO:0007669"/>
    <property type="project" value="UniProtKB-KW"/>
</dbReference>
<gene>
    <name evidence="9" type="ordered locus">M301_0776</name>
</gene>
<comment type="similarity">
    <text evidence="1 6">Belongs to the sigma-70 factor family. ECF subfamily.</text>
</comment>
<dbReference type="RefSeq" id="WP_013147476.1">
    <property type="nucleotide sequence ID" value="NC_014207.1"/>
</dbReference>
<dbReference type="KEGG" id="meh:M301_0776"/>
<organism evidence="9 10">
    <name type="scientific">Methylotenera versatilis (strain 301)</name>
    <dbReference type="NCBI Taxonomy" id="666681"/>
    <lineage>
        <taxon>Bacteria</taxon>
        <taxon>Pseudomonadati</taxon>
        <taxon>Pseudomonadota</taxon>
        <taxon>Betaproteobacteria</taxon>
        <taxon>Nitrosomonadales</taxon>
        <taxon>Methylophilaceae</taxon>
        <taxon>Methylotenera</taxon>
    </lineage>
</organism>
<feature type="domain" description="RNA polymerase sigma factor 70 region 4 type 2" evidence="8">
    <location>
        <begin position="126"/>
        <end position="177"/>
    </location>
</feature>
<reference evidence="9 10" key="2">
    <citation type="journal article" date="2011" name="J. Bacteriol.">
        <title>Genomes of three methylotrophs from a single niche uncover genetic and metabolic divergence of Methylophilaceae.</title>
        <authorList>
            <person name="Lapidus A."/>
            <person name="Clum A."/>
            <person name="Labutti K."/>
            <person name="Kaluzhnaya M.G."/>
            <person name="Lim S."/>
            <person name="Beck D.A."/>
            <person name="Glavina Del Rio T."/>
            <person name="Nolan M."/>
            <person name="Mavromatis K."/>
            <person name="Huntemann M."/>
            <person name="Lucas S."/>
            <person name="Lidstrom M.E."/>
            <person name="Ivanova N."/>
            <person name="Chistoserdova L."/>
        </authorList>
    </citation>
    <scope>NUCLEOTIDE SEQUENCE [LARGE SCALE GENOMIC DNA]</scope>
    <source>
        <strain evidence="9 10">301</strain>
    </source>
</reference>
<dbReference type="GO" id="GO:0016987">
    <property type="term" value="F:sigma factor activity"/>
    <property type="evidence" value="ECO:0007669"/>
    <property type="project" value="UniProtKB-KW"/>
</dbReference>
<dbReference type="PROSITE" id="PS01063">
    <property type="entry name" value="SIGMA70_ECF"/>
    <property type="match status" value="1"/>
</dbReference>
<accession>D7DPB6</accession>
<dbReference type="PANTHER" id="PTHR43133:SF8">
    <property type="entry name" value="RNA POLYMERASE SIGMA FACTOR HI_1459-RELATED"/>
    <property type="match status" value="1"/>
</dbReference>
<keyword evidence="10" id="KW-1185">Reference proteome</keyword>
<dbReference type="CDD" id="cd06171">
    <property type="entry name" value="Sigma70_r4"/>
    <property type="match status" value="1"/>
</dbReference>
<dbReference type="HOGENOM" id="CLU_047691_3_0_4"/>
<dbReference type="Pfam" id="PF04542">
    <property type="entry name" value="Sigma70_r2"/>
    <property type="match status" value="1"/>
</dbReference>
<dbReference type="Gene3D" id="1.10.1740.10">
    <property type="match status" value="1"/>
</dbReference>
<dbReference type="NCBIfam" id="TIGR02937">
    <property type="entry name" value="sigma70-ECF"/>
    <property type="match status" value="1"/>
</dbReference>
<dbReference type="InterPro" id="IPR039425">
    <property type="entry name" value="RNA_pol_sigma-70-like"/>
</dbReference>
<evidence type="ECO:0000256" key="2">
    <source>
        <dbReference type="ARBA" id="ARBA00023015"/>
    </source>
</evidence>
<keyword evidence="4 6" id="KW-0238">DNA-binding</keyword>
<reference evidence="10" key="1">
    <citation type="submission" date="2010-05" db="EMBL/GenBank/DDBJ databases">
        <title>Complete sequence of Methylotenera sp. 301.</title>
        <authorList>
            <person name="Lucas S."/>
            <person name="Copeland A."/>
            <person name="Lapidus A."/>
            <person name="Cheng J.-F."/>
            <person name="Bruce D."/>
            <person name="Goodwin L."/>
            <person name="Pitluck S."/>
            <person name="Clum A."/>
            <person name="Land M."/>
            <person name="Hauser L."/>
            <person name="Kyrpides N."/>
            <person name="Ivanova N."/>
            <person name="Chistoservova L."/>
            <person name="Kalyuzhnaya M."/>
            <person name="Woyke T."/>
        </authorList>
    </citation>
    <scope>NUCLEOTIDE SEQUENCE [LARGE SCALE GENOMIC DNA]</scope>
    <source>
        <strain evidence="10">301</strain>
    </source>
</reference>
<dbReference type="Gene3D" id="1.10.10.10">
    <property type="entry name" value="Winged helix-like DNA-binding domain superfamily/Winged helix DNA-binding domain"/>
    <property type="match status" value="1"/>
</dbReference>
<dbReference type="AlphaFoldDB" id="D7DPB6"/>
<sequence>MNELDPDAELLPRIARGDQSAIREMVTKKLSRLLALGMRMLNDRGEAEDVTQETFLRVWKHAENWQSGGAKFDTWLHKVALNLCYDRLRTRKDYTDKDYSDESTPELIDPALIPEQRLDKSQQGDMISAALAILPNRQREALVLQYYQELSNIEAADLMGVSVDALESLLSRARRNMRALLAEQGVHKA</sequence>
<keyword evidence="2 6" id="KW-0805">Transcription regulation</keyword>
<name>D7DPB6_METV0</name>
<evidence type="ECO:0000256" key="1">
    <source>
        <dbReference type="ARBA" id="ARBA00010641"/>
    </source>
</evidence>
<evidence type="ECO:0000313" key="9">
    <source>
        <dbReference type="EMBL" id="ADI29160.1"/>
    </source>
</evidence>
<dbReference type="PANTHER" id="PTHR43133">
    <property type="entry name" value="RNA POLYMERASE ECF-TYPE SIGMA FACTO"/>
    <property type="match status" value="1"/>
</dbReference>
<dbReference type="InterPro" id="IPR014284">
    <property type="entry name" value="RNA_pol_sigma-70_dom"/>
</dbReference>
<keyword evidence="5 6" id="KW-0804">Transcription</keyword>
<dbReference type="InterPro" id="IPR007627">
    <property type="entry name" value="RNA_pol_sigma70_r2"/>
</dbReference>
<keyword evidence="3 6" id="KW-0731">Sigma factor</keyword>
<dbReference type="STRING" id="666681.M301_0776"/>
<evidence type="ECO:0000256" key="6">
    <source>
        <dbReference type="RuleBase" id="RU000716"/>
    </source>
</evidence>
<dbReference type="Pfam" id="PF08281">
    <property type="entry name" value="Sigma70_r4_2"/>
    <property type="match status" value="1"/>
</dbReference>
<dbReference type="eggNOG" id="COG1595">
    <property type="taxonomic scope" value="Bacteria"/>
</dbReference>
<evidence type="ECO:0000256" key="3">
    <source>
        <dbReference type="ARBA" id="ARBA00023082"/>
    </source>
</evidence>
<dbReference type="InterPro" id="IPR013249">
    <property type="entry name" value="RNA_pol_sigma70_r4_t2"/>
</dbReference>
<dbReference type="SUPFAM" id="SSF88946">
    <property type="entry name" value="Sigma2 domain of RNA polymerase sigma factors"/>
    <property type="match status" value="1"/>
</dbReference>
<proteinExistence type="inferred from homology"/>
<dbReference type="InterPro" id="IPR036388">
    <property type="entry name" value="WH-like_DNA-bd_sf"/>
</dbReference>
<dbReference type="NCBIfam" id="NF004113">
    <property type="entry name" value="PRK05602.1"/>
    <property type="match status" value="1"/>
</dbReference>
<dbReference type="InterPro" id="IPR000838">
    <property type="entry name" value="RNA_pol_sigma70_ECF_CS"/>
</dbReference>
<evidence type="ECO:0000259" key="7">
    <source>
        <dbReference type="Pfam" id="PF04542"/>
    </source>
</evidence>
<evidence type="ECO:0000259" key="8">
    <source>
        <dbReference type="Pfam" id="PF08281"/>
    </source>
</evidence>
<evidence type="ECO:0000256" key="5">
    <source>
        <dbReference type="ARBA" id="ARBA00023163"/>
    </source>
</evidence>
<protein>
    <recommendedName>
        <fullName evidence="6">RNA polymerase sigma factor</fullName>
    </recommendedName>
</protein>
<dbReference type="SUPFAM" id="SSF88659">
    <property type="entry name" value="Sigma3 and sigma4 domains of RNA polymerase sigma factors"/>
    <property type="match status" value="1"/>
</dbReference>
<evidence type="ECO:0000313" key="10">
    <source>
        <dbReference type="Proteomes" id="UP000000383"/>
    </source>
</evidence>
<feature type="domain" description="RNA polymerase sigma-70 region 2" evidence="7">
    <location>
        <begin position="26"/>
        <end position="92"/>
    </location>
</feature>
<evidence type="ECO:0000256" key="4">
    <source>
        <dbReference type="ARBA" id="ARBA00023125"/>
    </source>
</evidence>
<dbReference type="Proteomes" id="UP000000383">
    <property type="component" value="Chromosome"/>
</dbReference>
<dbReference type="GO" id="GO:0006352">
    <property type="term" value="P:DNA-templated transcription initiation"/>
    <property type="evidence" value="ECO:0007669"/>
    <property type="project" value="InterPro"/>
</dbReference>
<dbReference type="InterPro" id="IPR013324">
    <property type="entry name" value="RNA_pol_sigma_r3/r4-like"/>
</dbReference>